<accession>A0ACA9QEL0</accession>
<feature type="non-terminal residue" evidence="1">
    <location>
        <position position="108"/>
    </location>
</feature>
<sequence>MVLIEAPLNEKLDDDQGLVFDREKIIDRNEASDVYYNEVGVENGDNGDKAADGRAEIVRSEMGSVKRTCDVNIKNNKYNEFYNEKSCCDKYSAHDCELVVEIKRNQSD</sequence>
<dbReference type="EMBL" id="CAJVQC010030337">
    <property type="protein sequence ID" value="CAG8745266.1"/>
    <property type="molecule type" value="Genomic_DNA"/>
</dbReference>
<gene>
    <name evidence="1" type="ORF">RPERSI_LOCUS13588</name>
</gene>
<name>A0ACA9QEL0_9GLOM</name>
<organism evidence="1 2">
    <name type="scientific">Racocetra persica</name>
    <dbReference type="NCBI Taxonomy" id="160502"/>
    <lineage>
        <taxon>Eukaryota</taxon>
        <taxon>Fungi</taxon>
        <taxon>Fungi incertae sedis</taxon>
        <taxon>Mucoromycota</taxon>
        <taxon>Glomeromycotina</taxon>
        <taxon>Glomeromycetes</taxon>
        <taxon>Diversisporales</taxon>
        <taxon>Gigasporaceae</taxon>
        <taxon>Racocetra</taxon>
    </lineage>
</organism>
<comment type="caution">
    <text evidence="1">The sequence shown here is derived from an EMBL/GenBank/DDBJ whole genome shotgun (WGS) entry which is preliminary data.</text>
</comment>
<proteinExistence type="predicted"/>
<reference evidence="1" key="1">
    <citation type="submission" date="2021-06" db="EMBL/GenBank/DDBJ databases">
        <authorList>
            <person name="Kallberg Y."/>
            <person name="Tangrot J."/>
            <person name="Rosling A."/>
        </authorList>
    </citation>
    <scope>NUCLEOTIDE SEQUENCE</scope>
    <source>
        <strain evidence="1">MA461A</strain>
    </source>
</reference>
<keyword evidence="2" id="KW-1185">Reference proteome</keyword>
<evidence type="ECO:0000313" key="2">
    <source>
        <dbReference type="Proteomes" id="UP000789920"/>
    </source>
</evidence>
<dbReference type="Proteomes" id="UP000789920">
    <property type="component" value="Unassembled WGS sequence"/>
</dbReference>
<evidence type="ECO:0000313" key="1">
    <source>
        <dbReference type="EMBL" id="CAG8745266.1"/>
    </source>
</evidence>
<protein>
    <submittedName>
        <fullName evidence="1">35957_t:CDS:1</fullName>
    </submittedName>
</protein>